<evidence type="ECO:0000313" key="2">
    <source>
        <dbReference type="EMBL" id="EPZ36054.1"/>
    </source>
</evidence>
<gene>
    <name evidence="2" type="ORF">O9G_002697</name>
    <name evidence="3" type="ORF">ROZALSC1DRAFT_28549</name>
</gene>
<dbReference type="EMBL" id="ML005141">
    <property type="protein sequence ID" value="RKP19898.1"/>
    <property type="molecule type" value="Genomic_DNA"/>
</dbReference>
<evidence type="ECO:0000313" key="3">
    <source>
        <dbReference type="EMBL" id="RKP19898.1"/>
    </source>
</evidence>
<dbReference type="Proteomes" id="UP000281549">
    <property type="component" value="Unassembled WGS sequence"/>
</dbReference>
<evidence type="ECO:0000313" key="4">
    <source>
        <dbReference type="Proteomes" id="UP000030755"/>
    </source>
</evidence>
<accession>A0A075B0F2</accession>
<reference evidence="5" key="2">
    <citation type="journal article" date="2018" name="Nat. Microbiol.">
        <title>Leveraging single-cell genomics to expand the fungal tree of life.</title>
        <authorList>
            <person name="Ahrendt S.R."/>
            <person name="Quandt C.A."/>
            <person name="Ciobanu D."/>
            <person name="Clum A."/>
            <person name="Salamov A."/>
            <person name="Andreopoulos B."/>
            <person name="Cheng J.F."/>
            <person name="Woyke T."/>
            <person name="Pelin A."/>
            <person name="Henrissat B."/>
            <person name="Reynolds N.K."/>
            <person name="Benny G.L."/>
            <person name="Smith M.E."/>
            <person name="James T.Y."/>
            <person name="Grigoriev I.V."/>
        </authorList>
    </citation>
    <scope>NUCLEOTIDE SEQUENCE [LARGE SCALE GENOMIC DNA]</scope>
    <source>
        <strain evidence="5">CSF55</strain>
    </source>
</reference>
<reference evidence="3" key="3">
    <citation type="submission" date="2018-08" db="EMBL/GenBank/DDBJ databases">
        <title>Leveraging single-cell genomics to expand the Fungal Tree of Life.</title>
        <authorList>
            <consortium name="DOE Joint Genome Institute"/>
            <person name="Ahrendt S.R."/>
            <person name="Quandt C.A."/>
            <person name="Ciobanu D."/>
            <person name="Clum A."/>
            <person name="Salamov A."/>
            <person name="Andreopoulos B."/>
            <person name="Cheng J.-F."/>
            <person name="Woyke T."/>
            <person name="Pelin A."/>
            <person name="Henrissat B."/>
            <person name="Reynolds N."/>
            <person name="Benny G.L."/>
            <person name="Smith M.E."/>
            <person name="James T.Y."/>
            <person name="Grigoriev I.V."/>
        </authorList>
    </citation>
    <scope>NUCLEOTIDE SEQUENCE</scope>
    <source>
        <strain evidence="3">CSF55</strain>
    </source>
</reference>
<evidence type="ECO:0000313" key="5">
    <source>
        <dbReference type="Proteomes" id="UP000281549"/>
    </source>
</evidence>
<evidence type="ECO:0000256" key="1">
    <source>
        <dbReference type="SAM" id="SignalP"/>
    </source>
</evidence>
<protein>
    <submittedName>
        <fullName evidence="2">Uncharacterized protein</fullName>
    </submittedName>
</protein>
<proteinExistence type="predicted"/>
<sequence>MSTRPRHTMKISTTFVAALLASFAAAESTLLPETISLRIYGGPDCSGVPIVILHGESAGAQVDLPDNACVAPSAITDIVSKSFSNEFAGIFGQEDVKSALQEISKFRIEIVRQKPLKESVSKLVKYTRVISKDKSIQVLVQDNLCLSIMGTSMKMSCAEGKITTQQFNVENCKGKADVVDKDSMNMLSTMFGFDVQCGFNVHGVAGTASIEELP</sequence>
<feature type="signal peptide" evidence="1">
    <location>
        <begin position="1"/>
        <end position="26"/>
    </location>
</feature>
<feature type="chain" id="PRO_5040560231" evidence="1">
    <location>
        <begin position="27"/>
        <end position="214"/>
    </location>
</feature>
<keyword evidence="4" id="KW-1185">Reference proteome</keyword>
<dbReference type="HOGENOM" id="CLU_1289585_0_0_1"/>
<dbReference type="EMBL" id="KE560678">
    <property type="protein sequence ID" value="EPZ36054.1"/>
    <property type="molecule type" value="Genomic_DNA"/>
</dbReference>
<dbReference type="Proteomes" id="UP000030755">
    <property type="component" value="Unassembled WGS sequence"/>
</dbReference>
<name>A0A075B0F2_ROZAC</name>
<organism evidence="2 4">
    <name type="scientific">Rozella allomycis (strain CSF55)</name>
    <dbReference type="NCBI Taxonomy" id="988480"/>
    <lineage>
        <taxon>Eukaryota</taxon>
        <taxon>Fungi</taxon>
        <taxon>Fungi incertae sedis</taxon>
        <taxon>Cryptomycota</taxon>
        <taxon>Cryptomycota incertae sedis</taxon>
        <taxon>Rozella</taxon>
    </lineage>
</organism>
<dbReference type="AlphaFoldDB" id="A0A075B0F2"/>
<reference evidence="2 4" key="1">
    <citation type="journal article" date="2013" name="Curr. Biol.">
        <title>Shared signatures of parasitism and phylogenomics unite Cryptomycota and microsporidia.</title>
        <authorList>
            <person name="James T.Y."/>
            <person name="Pelin A."/>
            <person name="Bonen L."/>
            <person name="Ahrendt S."/>
            <person name="Sain D."/>
            <person name="Corradi N."/>
            <person name="Stajich J.E."/>
        </authorList>
    </citation>
    <scope>NUCLEOTIDE SEQUENCE [LARGE SCALE GENOMIC DNA]</scope>
    <source>
        <strain evidence="2">CSF55</strain>
        <strain evidence="2">CSF55</strain>
    </source>
</reference>
<keyword evidence="1" id="KW-0732">Signal</keyword>